<keyword evidence="3" id="KW-0285">Flavoprotein</keyword>
<feature type="domain" description="FAD-binding" evidence="7">
    <location>
        <begin position="18"/>
        <end position="357"/>
    </location>
</feature>
<dbReference type="PANTHER" id="PTHR43876:SF7">
    <property type="entry name" value="UBIQUINONE BIOSYNTHESIS MONOOXYGENASE COQ6, MITOCHONDRIAL"/>
    <property type="match status" value="1"/>
</dbReference>
<comment type="cofactor">
    <cofactor evidence="1">
        <name>FAD</name>
        <dbReference type="ChEBI" id="CHEBI:57692"/>
    </cofactor>
</comment>
<evidence type="ECO:0000256" key="5">
    <source>
        <dbReference type="ARBA" id="ARBA00023002"/>
    </source>
</evidence>
<dbReference type="Gene3D" id="3.50.50.60">
    <property type="entry name" value="FAD/NAD(P)-binding domain"/>
    <property type="match status" value="2"/>
</dbReference>
<dbReference type="Pfam" id="PF01494">
    <property type="entry name" value="FAD_binding_3"/>
    <property type="match status" value="1"/>
</dbReference>
<proteinExistence type="inferred from homology"/>
<sequence length="420" mass="46914">MVAAPQLQSHPLTSTYDADIAIVGAGIVGATLACALKDSGLKVVLIEAKPPDVAASKGQSYALTLMSGKIFDSLGVWDEILPQIVTFDRIHLSDCNEWVVNFTPEDLGGDHLGYVGEHGVILRALQRQINQSVQIEWICPAEVERVAYFPDCARVTVTRDGRSEQIKTRLVVATDGARSPIRESAKINTQGWRYWQSCVATTIKTEKPHHNVAFERFWHTGPMGVLPLPGNRCQVVWTAPHEEARILQQLDEQEFLRRLEFRTGGMLGRLELAGPRFVFPVQLMQGDRYVDRRLALAGDAAHCCHPVGGQGLNLGIRDAAALAQVLLAADEENEDIGTVEILQRYQRWRKPENWLILGFTDLLDRMFSTSWFPVVFVRRFGLVMLQRLRPLRYLSLRLMTGLLGRTPSRVSAVGDRANTV</sequence>
<dbReference type="PROSITE" id="PS01304">
    <property type="entry name" value="UBIH"/>
    <property type="match status" value="1"/>
</dbReference>
<evidence type="ECO:0000256" key="1">
    <source>
        <dbReference type="ARBA" id="ARBA00001974"/>
    </source>
</evidence>
<evidence type="ECO:0000259" key="7">
    <source>
        <dbReference type="Pfam" id="PF01494"/>
    </source>
</evidence>
<keyword evidence="6" id="KW-0503">Monooxygenase</keyword>
<evidence type="ECO:0000256" key="2">
    <source>
        <dbReference type="ARBA" id="ARBA00005349"/>
    </source>
</evidence>
<gene>
    <name evidence="8" type="ORF">PMH09_16920</name>
</gene>
<evidence type="ECO:0000256" key="3">
    <source>
        <dbReference type="ARBA" id="ARBA00022630"/>
    </source>
</evidence>
<dbReference type="InterPro" id="IPR010971">
    <property type="entry name" value="UbiH/COQ6"/>
</dbReference>
<keyword evidence="5" id="KW-0560">Oxidoreductase</keyword>
<dbReference type="SUPFAM" id="SSF51905">
    <property type="entry name" value="FAD/NAD(P)-binding domain"/>
    <property type="match status" value="1"/>
</dbReference>
<evidence type="ECO:0000256" key="6">
    <source>
        <dbReference type="ARBA" id="ARBA00023033"/>
    </source>
</evidence>
<dbReference type="RefSeq" id="WP_283759529.1">
    <property type="nucleotide sequence ID" value="NZ_JAQOSQ010000021.1"/>
</dbReference>
<comment type="similarity">
    <text evidence="2">Belongs to the UbiH/COQ6 family.</text>
</comment>
<reference evidence="8 9" key="1">
    <citation type="submission" date="2023-01" db="EMBL/GenBank/DDBJ databases">
        <title>Novel diversity within Roseofilum (Cyanobacteria; Desertifilaceae) from marine benthic mats with descriptions of four novel species.</title>
        <authorList>
            <person name="Wang Y."/>
            <person name="Berthold D.E."/>
            <person name="Hu J."/>
            <person name="Lefler F.W."/>
            <person name="Laughinghouse H.D. IV."/>
        </authorList>
    </citation>
    <scope>NUCLEOTIDE SEQUENCE [LARGE SCALE GENOMIC DNA]</scope>
    <source>
        <strain evidence="8 9">BLCC-M143</strain>
    </source>
</reference>
<accession>A0ABT7C098</accession>
<dbReference type="Proteomes" id="UP001232992">
    <property type="component" value="Unassembled WGS sequence"/>
</dbReference>
<evidence type="ECO:0000313" key="9">
    <source>
        <dbReference type="Proteomes" id="UP001232992"/>
    </source>
</evidence>
<keyword evidence="9" id="KW-1185">Reference proteome</keyword>
<dbReference type="NCBIfam" id="TIGR01988">
    <property type="entry name" value="Ubi-OHases"/>
    <property type="match status" value="1"/>
</dbReference>
<comment type="caution">
    <text evidence="8">The sequence shown here is derived from an EMBL/GenBank/DDBJ whole genome shotgun (WGS) entry which is preliminary data.</text>
</comment>
<protein>
    <submittedName>
        <fullName evidence="8">FAD-dependent hydroxylase</fullName>
    </submittedName>
</protein>
<dbReference type="InterPro" id="IPR002938">
    <property type="entry name" value="FAD-bd"/>
</dbReference>
<dbReference type="PRINTS" id="PR00420">
    <property type="entry name" value="RNGMNOXGNASE"/>
</dbReference>
<dbReference type="EMBL" id="JAQOSQ010000021">
    <property type="protein sequence ID" value="MDJ1184873.1"/>
    <property type="molecule type" value="Genomic_DNA"/>
</dbReference>
<organism evidence="8 9">
    <name type="scientific">Roseofilum casamattae BLCC-M143</name>
    <dbReference type="NCBI Taxonomy" id="3022442"/>
    <lineage>
        <taxon>Bacteria</taxon>
        <taxon>Bacillati</taxon>
        <taxon>Cyanobacteriota</taxon>
        <taxon>Cyanophyceae</taxon>
        <taxon>Desertifilales</taxon>
        <taxon>Desertifilaceae</taxon>
        <taxon>Roseofilum</taxon>
        <taxon>Roseofilum casamattae</taxon>
    </lineage>
</organism>
<evidence type="ECO:0000313" key="8">
    <source>
        <dbReference type="EMBL" id="MDJ1184873.1"/>
    </source>
</evidence>
<evidence type="ECO:0000256" key="4">
    <source>
        <dbReference type="ARBA" id="ARBA00022827"/>
    </source>
</evidence>
<dbReference type="InterPro" id="IPR018168">
    <property type="entry name" value="Ubi_Hdrlase_CS"/>
</dbReference>
<dbReference type="PANTHER" id="PTHR43876">
    <property type="entry name" value="UBIQUINONE BIOSYNTHESIS MONOOXYGENASE COQ6, MITOCHONDRIAL"/>
    <property type="match status" value="1"/>
</dbReference>
<dbReference type="InterPro" id="IPR051205">
    <property type="entry name" value="UbiH/COQ6_monooxygenase"/>
</dbReference>
<name>A0ABT7C098_9CYAN</name>
<dbReference type="NCBIfam" id="NF005612">
    <property type="entry name" value="PRK07364.1"/>
    <property type="match status" value="1"/>
</dbReference>
<keyword evidence="4" id="KW-0274">FAD</keyword>
<dbReference type="InterPro" id="IPR036188">
    <property type="entry name" value="FAD/NAD-bd_sf"/>
</dbReference>